<evidence type="ECO:0000313" key="2">
    <source>
        <dbReference type="EMBL" id="SOY27909.1"/>
    </source>
</evidence>
<dbReference type="Proteomes" id="UP000236311">
    <property type="component" value="Unassembled WGS sequence"/>
</dbReference>
<evidence type="ECO:0000313" key="3">
    <source>
        <dbReference type="Proteomes" id="UP000236311"/>
    </source>
</evidence>
<feature type="compositionally biased region" description="Basic and acidic residues" evidence="1">
    <location>
        <begin position="8"/>
        <end position="19"/>
    </location>
</feature>
<dbReference type="AlphaFoldDB" id="A0A2K4ZBR9"/>
<gene>
    <name evidence="2" type="ORF">AMURIS_00614</name>
</gene>
<evidence type="ECO:0000256" key="1">
    <source>
        <dbReference type="SAM" id="MobiDB-lite"/>
    </source>
</evidence>
<sequence>MVVSVPRLKKENRDSEQQRQKSSQKSFFDILLDKTEEEKAPDDCYTVTYDRNSRLRTFQYCRKEYTF</sequence>
<name>A0A2K4ZBR9_9FIRM</name>
<accession>A0A2K4ZBR9</accession>
<dbReference type="EMBL" id="OFSM01000003">
    <property type="protein sequence ID" value="SOY27909.1"/>
    <property type="molecule type" value="Genomic_DNA"/>
</dbReference>
<proteinExistence type="predicted"/>
<dbReference type="RefSeq" id="WP_146039962.1">
    <property type="nucleotide sequence ID" value="NZ_CANRXC010000003.1"/>
</dbReference>
<organism evidence="2 3">
    <name type="scientific">Acetatifactor muris</name>
    <dbReference type="NCBI Taxonomy" id="879566"/>
    <lineage>
        <taxon>Bacteria</taxon>
        <taxon>Bacillati</taxon>
        <taxon>Bacillota</taxon>
        <taxon>Clostridia</taxon>
        <taxon>Lachnospirales</taxon>
        <taxon>Lachnospiraceae</taxon>
        <taxon>Acetatifactor</taxon>
    </lineage>
</organism>
<protein>
    <submittedName>
        <fullName evidence="2">Uncharacterized protein</fullName>
    </submittedName>
</protein>
<feature type="region of interest" description="Disordered" evidence="1">
    <location>
        <begin position="1"/>
        <end position="24"/>
    </location>
</feature>
<reference evidence="2 3" key="1">
    <citation type="submission" date="2018-01" db="EMBL/GenBank/DDBJ databases">
        <authorList>
            <person name="Gaut B.S."/>
            <person name="Morton B.R."/>
            <person name="Clegg M.T."/>
            <person name="Duvall M.R."/>
        </authorList>
    </citation>
    <scope>NUCLEOTIDE SEQUENCE [LARGE SCALE GENOMIC DNA]</scope>
    <source>
        <strain evidence="2">GP69</strain>
    </source>
</reference>
<keyword evidence="3" id="KW-1185">Reference proteome</keyword>